<dbReference type="Proteomes" id="UP001235939">
    <property type="component" value="Chromosome 23"/>
</dbReference>
<evidence type="ECO:0000256" key="1">
    <source>
        <dbReference type="SAM" id="MobiDB-lite"/>
    </source>
</evidence>
<evidence type="ECO:0000313" key="2">
    <source>
        <dbReference type="EMBL" id="UYV83260.1"/>
    </source>
</evidence>
<keyword evidence="3" id="KW-1185">Reference proteome</keyword>
<dbReference type="Gene3D" id="3.30.420.10">
    <property type="entry name" value="Ribonuclease H-like superfamily/Ribonuclease H"/>
    <property type="match status" value="1"/>
</dbReference>
<dbReference type="InterPro" id="IPR052709">
    <property type="entry name" value="Transposase-MT_Hybrid"/>
</dbReference>
<dbReference type="EMBL" id="CP092885">
    <property type="protein sequence ID" value="UYV83260.1"/>
    <property type="molecule type" value="Genomic_DNA"/>
</dbReference>
<name>A0ABY6LPV3_9ARAC</name>
<protein>
    <submittedName>
        <fullName evidence="2">Uncharacterized protein</fullName>
    </submittedName>
</protein>
<dbReference type="InterPro" id="IPR036397">
    <property type="entry name" value="RNaseH_sf"/>
</dbReference>
<proteinExistence type="predicted"/>
<evidence type="ECO:0000313" key="3">
    <source>
        <dbReference type="Proteomes" id="UP001235939"/>
    </source>
</evidence>
<feature type="region of interest" description="Disordered" evidence="1">
    <location>
        <begin position="230"/>
        <end position="254"/>
    </location>
</feature>
<dbReference type="PANTHER" id="PTHR46060:SF1">
    <property type="entry name" value="MARINER MOS1 TRANSPOSASE-LIKE PROTEIN"/>
    <property type="match status" value="1"/>
</dbReference>
<sequence length="254" mass="30503">MNPSFNQSFGSKPFLFINFYNGLFPNLSSNFYNRFFPNVSSNFYNRFFPNLSSNFYNRFFPNLSSNFYNRFFPNLISNFYNMFFPNLSSNFYNTFFPNLSSNFYNSFFPNLSSNFYNRFFPNLSSNFYNRFFPNLSSNFYNRRMTVRQIEETLGIPKTTVDRIMREHLGLRKFSARWVPKLLPPDQKAVRRKLSSDNLALFEANPEEFVDIFVTMDETWAHHFAPESKQQYMQWRHSGSPPPKKPRQFHQQGRL</sequence>
<accession>A0ABY6LPV3</accession>
<reference evidence="2 3" key="1">
    <citation type="submission" date="2022-03" db="EMBL/GenBank/DDBJ databases">
        <title>A chromosomal length assembly of Cordylochernes scorpioides.</title>
        <authorList>
            <person name="Zeh D."/>
            <person name="Zeh J."/>
        </authorList>
    </citation>
    <scope>NUCLEOTIDE SEQUENCE [LARGE SCALE GENOMIC DNA]</scope>
    <source>
        <strain evidence="2">IN4F17</strain>
        <tissue evidence="2">Whole Body</tissue>
    </source>
</reference>
<organism evidence="2 3">
    <name type="scientific">Cordylochernes scorpioides</name>
    <dbReference type="NCBI Taxonomy" id="51811"/>
    <lineage>
        <taxon>Eukaryota</taxon>
        <taxon>Metazoa</taxon>
        <taxon>Ecdysozoa</taxon>
        <taxon>Arthropoda</taxon>
        <taxon>Chelicerata</taxon>
        <taxon>Arachnida</taxon>
        <taxon>Pseudoscorpiones</taxon>
        <taxon>Cheliferoidea</taxon>
        <taxon>Chernetidae</taxon>
        <taxon>Cordylochernes</taxon>
    </lineage>
</organism>
<dbReference type="PANTHER" id="PTHR46060">
    <property type="entry name" value="MARINER MOS1 TRANSPOSASE-LIKE PROTEIN"/>
    <property type="match status" value="1"/>
</dbReference>
<gene>
    <name evidence="2" type="ORF">LAZ67_23000321</name>
</gene>